<keyword evidence="11" id="KW-1185">Reference proteome</keyword>
<name>A0AA39UBN1_9LECA</name>
<dbReference type="GO" id="GO:0006031">
    <property type="term" value="P:chitin biosynthetic process"/>
    <property type="evidence" value="ECO:0007669"/>
    <property type="project" value="TreeGrafter"/>
</dbReference>
<dbReference type="InterPro" id="IPR004835">
    <property type="entry name" value="Chitin_synth"/>
</dbReference>
<feature type="region of interest" description="Disordered" evidence="8">
    <location>
        <begin position="702"/>
        <end position="916"/>
    </location>
</feature>
<feature type="transmembrane region" description="Helical" evidence="9">
    <location>
        <begin position="50"/>
        <end position="73"/>
    </location>
</feature>
<keyword evidence="6 9" id="KW-1133">Transmembrane helix</keyword>
<keyword evidence="7 9" id="KW-0472">Membrane</keyword>
<proteinExistence type="predicted"/>
<dbReference type="GO" id="GO:0016020">
    <property type="term" value="C:membrane"/>
    <property type="evidence" value="ECO:0007669"/>
    <property type="project" value="UniProtKB-SubCell"/>
</dbReference>
<feature type="compositionally biased region" description="Basic and acidic residues" evidence="8">
    <location>
        <begin position="796"/>
        <end position="816"/>
    </location>
</feature>
<evidence type="ECO:0000256" key="6">
    <source>
        <dbReference type="ARBA" id="ARBA00022989"/>
    </source>
</evidence>
<gene>
    <name evidence="10" type="ORF">JMJ35_003975</name>
</gene>
<feature type="compositionally biased region" description="Basic and acidic residues" evidence="8">
    <location>
        <begin position="846"/>
        <end position="858"/>
    </location>
</feature>
<evidence type="ECO:0000256" key="4">
    <source>
        <dbReference type="ARBA" id="ARBA00022679"/>
    </source>
</evidence>
<evidence type="ECO:0000256" key="9">
    <source>
        <dbReference type="SAM" id="Phobius"/>
    </source>
</evidence>
<dbReference type="FunFam" id="3.90.550.10:FF:000077">
    <property type="entry name" value="Probable chitin synthase D"/>
    <property type="match status" value="1"/>
</dbReference>
<evidence type="ECO:0000256" key="7">
    <source>
        <dbReference type="ARBA" id="ARBA00023136"/>
    </source>
</evidence>
<keyword evidence="5 9" id="KW-0812">Transmembrane</keyword>
<protein>
    <recommendedName>
        <fullName evidence="2">chitin synthase</fullName>
        <ecNumber evidence="2">2.4.1.16</ecNumber>
    </recommendedName>
</protein>
<dbReference type="InterPro" id="IPR029044">
    <property type="entry name" value="Nucleotide-diphossugar_trans"/>
</dbReference>
<accession>A0AA39UBN1</accession>
<evidence type="ECO:0000256" key="5">
    <source>
        <dbReference type="ARBA" id="ARBA00022692"/>
    </source>
</evidence>
<evidence type="ECO:0000313" key="10">
    <source>
        <dbReference type="EMBL" id="KAK0513611.1"/>
    </source>
</evidence>
<organism evidence="10 11">
    <name type="scientific">Cladonia borealis</name>
    <dbReference type="NCBI Taxonomy" id="184061"/>
    <lineage>
        <taxon>Eukaryota</taxon>
        <taxon>Fungi</taxon>
        <taxon>Dikarya</taxon>
        <taxon>Ascomycota</taxon>
        <taxon>Pezizomycotina</taxon>
        <taxon>Lecanoromycetes</taxon>
        <taxon>OSLEUM clade</taxon>
        <taxon>Lecanoromycetidae</taxon>
        <taxon>Lecanorales</taxon>
        <taxon>Lecanorineae</taxon>
        <taxon>Cladoniaceae</taxon>
        <taxon>Cladonia</taxon>
    </lineage>
</organism>
<feature type="transmembrane region" description="Helical" evidence="9">
    <location>
        <begin position="470"/>
        <end position="491"/>
    </location>
</feature>
<comment type="subcellular location">
    <subcellularLocation>
        <location evidence="1">Membrane</location>
        <topology evidence="1">Multi-pass membrane protein</topology>
    </subcellularLocation>
</comment>
<evidence type="ECO:0000256" key="1">
    <source>
        <dbReference type="ARBA" id="ARBA00004141"/>
    </source>
</evidence>
<keyword evidence="3" id="KW-0328">Glycosyltransferase</keyword>
<feature type="transmembrane region" description="Helical" evidence="9">
    <location>
        <begin position="93"/>
        <end position="119"/>
    </location>
</feature>
<evidence type="ECO:0000256" key="3">
    <source>
        <dbReference type="ARBA" id="ARBA00022676"/>
    </source>
</evidence>
<sequence length="916" mass="104446">MAGTWPTADLVYVAIMGPILSAAFLEWFLWLAAFLYCLVKVFLKAEHWSIRLLAVVMMFGFTLLRCIFLPVMVVTLPLPSQITQHFPHTMVWFLQWFAFYSFASLLIIPWLFCVFQLVVNNLGRTKRMTTALDEDSAPKTVIVMPCYKEEPDVLLTAIDSVVDCDYPPSCLHVFLSFDGDQEDELYLKTIEKLGVPLTLKSYPKSIDVTYRMARVTVSRFPHGGKRHCQKATFKLIDKIYTEYLKRNDNLFILFIDSDCILDKVCIQNFMYEMELKPGSKQNMLAMTGIITSTTVKNTLITLLQDMEYIHGQLFERSVESGCGSVTCLPGALTMLRFSAFRKMAKYYFADKAEQCDDLFDYGKCHLGEDRWLTHLFMIGARERYQIQLCTGAFCKTEAVQTYKSLLKQRRRWFLGFITNEVCMLTDVRLWRRYPLLCIVRFMNNTIRTTALLFFIMIISVCSTSNKVKNLPVGFIAVSLGLNWLLMLYFGLRLRRYKIWLYPIMFLINPFFNWVYMVYGIFTAGQRTWGGPRADAGAADADTTPQQVIEKAKAAGDDLNIVPETFRPAAEARNKRAVGTVPLMPSEQIEGRFAPAEELPGGWYLQNDASGNSLGNILDREPTIPRMQLHPRYSFDSLVSDATPTNSVYIPRQVESIMGDEDRAKYHIAQQAQRQPRGAYMGMAAHESGQVYEMGEEFDHKGAYAESSESPGSGDEITPANGRGHVRQRSHDNLHVERSPGHSPIFAPRRPRGVPTEIDLGVSGVSRNNIHRSSSGRGRARRTEPSPLGLEPLTRTLSDKKPKDNDANSIETDHIEGEQAAQQQDPLMGRGRRARRHSPPPVAYRPPRGERSLMREETLTLRSSKRSRTPQREGRSLMREDNLSMRSSRRSSRNGEISETESETRRRNRLTKKPPKK</sequence>
<dbReference type="PANTHER" id="PTHR22914">
    <property type="entry name" value="CHITIN SYNTHASE"/>
    <property type="match status" value="1"/>
</dbReference>
<dbReference type="PANTHER" id="PTHR22914:SF46">
    <property type="entry name" value="CHITIN SYNTHASE"/>
    <property type="match status" value="1"/>
</dbReference>
<evidence type="ECO:0000256" key="2">
    <source>
        <dbReference type="ARBA" id="ARBA00012543"/>
    </source>
</evidence>
<dbReference type="EMBL" id="JAFEKC020000007">
    <property type="protein sequence ID" value="KAK0513611.1"/>
    <property type="molecule type" value="Genomic_DNA"/>
</dbReference>
<dbReference type="GO" id="GO:0004100">
    <property type="term" value="F:chitin synthase activity"/>
    <property type="evidence" value="ECO:0007669"/>
    <property type="project" value="UniProtKB-EC"/>
</dbReference>
<dbReference type="Gene3D" id="3.90.550.10">
    <property type="entry name" value="Spore Coat Polysaccharide Biosynthesis Protein SpsA, Chain A"/>
    <property type="match status" value="1"/>
</dbReference>
<dbReference type="Pfam" id="PF03142">
    <property type="entry name" value="Chitin_synth_2"/>
    <property type="match status" value="1"/>
</dbReference>
<dbReference type="EC" id="2.4.1.16" evidence="2"/>
<comment type="caution">
    <text evidence="10">The sequence shown here is derived from an EMBL/GenBank/DDBJ whole genome shotgun (WGS) entry which is preliminary data.</text>
</comment>
<dbReference type="Proteomes" id="UP001166286">
    <property type="component" value="Unassembled WGS sequence"/>
</dbReference>
<feature type="transmembrane region" description="Helical" evidence="9">
    <location>
        <begin position="498"/>
        <end position="521"/>
    </location>
</feature>
<feature type="compositionally biased region" description="Basic residues" evidence="8">
    <location>
        <begin position="905"/>
        <end position="916"/>
    </location>
</feature>
<keyword evidence="4" id="KW-0808">Transferase</keyword>
<feature type="transmembrane region" description="Helical" evidence="9">
    <location>
        <begin position="12"/>
        <end position="38"/>
    </location>
</feature>
<feature type="compositionally biased region" description="Basic and acidic residues" evidence="8">
    <location>
        <begin position="728"/>
        <end position="739"/>
    </location>
</feature>
<feature type="compositionally biased region" description="Basic and acidic residues" evidence="8">
    <location>
        <begin position="869"/>
        <end position="882"/>
    </location>
</feature>
<dbReference type="AlphaFoldDB" id="A0AA39UBN1"/>
<evidence type="ECO:0000256" key="8">
    <source>
        <dbReference type="SAM" id="MobiDB-lite"/>
    </source>
</evidence>
<reference evidence="10" key="1">
    <citation type="submission" date="2023-03" db="EMBL/GenBank/DDBJ databases">
        <title>Complete genome of Cladonia borealis.</title>
        <authorList>
            <person name="Park H."/>
        </authorList>
    </citation>
    <scope>NUCLEOTIDE SEQUENCE</scope>
    <source>
        <strain evidence="10">ANT050790</strain>
    </source>
</reference>
<dbReference type="GO" id="GO:0071944">
    <property type="term" value="C:cell periphery"/>
    <property type="evidence" value="ECO:0007669"/>
    <property type="project" value="TreeGrafter"/>
</dbReference>
<feature type="transmembrane region" description="Helical" evidence="9">
    <location>
        <begin position="433"/>
        <end position="458"/>
    </location>
</feature>
<dbReference type="SUPFAM" id="SSF53448">
    <property type="entry name" value="Nucleotide-diphospho-sugar transferases"/>
    <property type="match status" value="1"/>
</dbReference>
<dbReference type="GO" id="GO:0030428">
    <property type="term" value="C:cell septum"/>
    <property type="evidence" value="ECO:0007669"/>
    <property type="project" value="TreeGrafter"/>
</dbReference>
<evidence type="ECO:0000313" key="11">
    <source>
        <dbReference type="Proteomes" id="UP001166286"/>
    </source>
</evidence>